<dbReference type="SUPFAM" id="SSF52821">
    <property type="entry name" value="Rhodanese/Cell cycle control phosphatase"/>
    <property type="match status" value="1"/>
</dbReference>
<sequence>MAQSNARPRLAQISVQEFADRLSSTPSGLQLIDVREPHEVEIAAIPEFTILPLSEFSQWSGEIYKHLDPEKETLVLCHHGIRSAQMCQWLQTQGFTQVKNISGGIDAYSQLVDPTVPRY</sequence>
<dbReference type="PANTHER" id="PTHR43629">
    <property type="entry name" value="PEPTIDYL-PROLYL CIS-TRANS ISOMERASE"/>
    <property type="match status" value="1"/>
</dbReference>
<keyword evidence="3" id="KW-1185">Reference proteome</keyword>
<dbReference type="PANTHER" id="PTHR43629:SF2">
    <property type="entry name" value="RHODANESE-LIKE_PPIC DOMAIN-CONTAINING PROTEIN 12, CHLOROPLASTIC"/>
    <property type="match status" value="1"/>
</dbReference>
<dbReference type="Pfam" id="PF00581">
    <property type="entry name" value="Rhodanese"/>
    <property type="match status" value="1"/>
</dbReference>
<evidence type="ECO:0000313" key="2">
    <source>
        <dbReference type="EMBL" id="MBO0348766.1"/>
    </source>
</evidence>
<comment type="caution">
    <text evidence="2">The sequence shown here is derived from an EMBL/GenBank/DDBJ whole genome shotgun (WGS) entry which is preliminary data.</text>
</comment>
<dbReference type="RefSeq" id="WP_207087305.1">
    <property type="nucleotide sequence ID" value="NZ_JAFLQW010000182.1"/>
</dbReference>
<gene>
    <name evidence="2" type="ORF">J0895_06555</name>
</gene>
<feature type="domain" description="Rhodanese" evidence="1">
    <location>
        <begin position="25"/>
        <end position="117"/>
    </location>
</feature>
<evidence type="ECO:0000313" key="3">
    <source>
        <dbReference type="Proteomes" id="UP000664844"/>
    </source>
</evidence>
<reference evidence="2 3" key="1">
    <citation type="submission" date="2021-03" db="EMBL/GenBank/DDBJ databases">
        <title>Metabolic Capacity of the Antarctic Cyanobacterium Phormidium pseudopriestleyi that Sustains Oxygenic Photosynthesis in the Presence of Hydrogen Sulfide.</title>
        <authorList>
            <person name="Lumian J.E."/>
            <person name="Jungblut A.D."/>
            <person name="Dillon M.L."/>
            <person name="Hawes I."/>
            <person name="Doran P.T."/>
            <person name="Mackey T.J."/>
            <person name="Dick G.J."/>
            <person name="Grettenberger C.L."/>
            <person name="Sumner D.Y."/>
        </authorList>
    </citation>
    <scope>NUCLEOTIDE SEQUENCE [LARGE SCALE GENOMIC DNA]</scope>
    <source>
        <strain evidence="2 3">FRX01</strain>
    </source>
</reference>
<name>A0ABS3FNT2_9CYAN</name>
<dbReference type="InterPro" id="IPR036873">
    <property type="entry name" value="Rhodanese-like_dom_sf"/>
</dbReference>
<dbReference type="Proteomes" id="UP000664844">
    <property type="component" value="Unassembled WGS sequence"/>
</dbReference>
<dbReference type="InterPro" id="IPR052204">
    <property type="entry name" value="PpiC/parvulin_rotamase"/>
</dbReference>
<organism evidence="2 3">
    <name type="scientific">Phormidium pseudopriestleyi FRX01</name>
    <dbReference type="NCBI Taxonomy" id="1759528"/>
    <lineage>
        <taxon>Bacteria</taxon>
        <taxon>Bacillati</taxon>
        <taxon>Cyanobacteriota</taxon>
        <taxon>Cyanophyceae</taxon>
        <taxon>Oscillatoriophycideae</taxon>
        <taxon>Oscillatoriales</taxon>
        <taxon>Oscillatoriaceae</taxon>
        <taxon>Phormidium</taxon>
    </lineage>
</organism>
<dbReference type="PROSITE" id="PS50206">
    <property type="entry name" value="RHODANESE_3"/>
    <property type="match status" value="1"/>
</dbReference>
<evidence type="ECO:0000259" key="1">
    <source>
        <dbReference type="PROSITE" id="PS50206"/>
    </source>
</evidence>
<dbReference type="InterPro" id="IPR001763">
    <property type="entry name" value="Rhodanese-like_dom"/>
</dbReference>
<accession>A0ABS3FNT2</accession>
<dbReference type="EMBL" id="JAFLQW010000182">
    <property type="protein sequence ID" value="MBO0348766.1"/>
    <property type="molecule type" value="Genomic_DNA"/>
</dbReference>
<proteinExistence type="predicted"/>
<dbReference type="SMART" id="SM00450">
    <property type="entry name" value="RHOD"/>
    <property type="match status" value="1"/>
</dbReference>
<dbReference type="Gene3D" id="3.40.250.10">
    <property type="entry name" value="Rhodanese-like domain"/>
    <property type="match status" value="1"/>
</dbReference>
<protein>
    <submittedName>
        <fullName evidence="2">Rhodanese-related sulfurtransferase</fullName>
    </submittedName>
</protein>